<sequence length="161" mass="17632">MGITAPTPLTSEHNLADFCCSDHGMNEWLKKKALKNHSSGLSRVYVICIANTRQVIGYYCLSTGSIQRNLAPGAMRHNAPESLPVVVLGRLAIDQAWAGKGLGVALLKDAVYRTMSIAQQVGVRALIVHALDDSVRNFYLKYAFVPSPFQSLTLLYPITLE</sequence>
<evidence type="ECO:0000256" key="5">
    <source>
        <dbReference type="ARBA" id="ARBA00023315"/>
    </source>
</evidence>
<evidence type="ECO:0000256" key="2">
    <source>
        <dbReference type="ARBA" id="ARBA00022491"/>
    </source>
</evidence>
<reference evidence="8 9" key="1">
    <citation type="submission" date="2013-10" db="EMBL/GenBank/DDBJ databases">
        <title>Draft genomes and the virulence plasmids of Sd1617 vaccine constructs: WRSd3 and WRSd5.</title>
        <authorList>
            <person name="Aksomboon Vongsawan A."/>
            <person name="Venkatesan M.M."/>
            <person name="Vaisvil B."/>
            <person name="Emel G."/>
            <person name="Kepatral V."/>
            <person name="Sethabutr O."/>
            <person name="Serichantalergs O."/>
            <person name="Mason C."/>
        </authorList>
    </citation>
    <scope>NUCLEOTIDE SEQUENCE [LARGE SCALE GENOMIC DNA]</scope>
    <source>
        <strain evidence="8 9">WRSd3</strain>
    </source>
</reference>
<evidence type="ECO:0000256" key="3">
    <source>
        <dbReference type="ARBA" id="ARBA00022649"/>
    </source>
</evidence>
<evidence type="ECO:0000313" key="8">
    <source>
        <dbReference type="EMBL" id="ESU77870.1"/>
    </source>
</evidence>
<proteinExistence type="inferred from homology"/>
<dbReference type="SUPFAM" id="SSF55729">
    <property type="entry name" value="Acyl-CoA N-acyltransferases (Nat)"/>
    <property type="match status" value="1"/>
</dbReference>
<comment type="caution">
    <text evidence="8">The sequence shown here is derived from an EMBL/GenBank/DDBJ whole genome shotgun (WGS) entry which is preliminary data.</text>
</comment>
<dbReference type="EMBL" id="AXUT01000297">
    <property type="protein sequence ID" value="ESU77870.1"/>
    <property type="molecule type" value="Genomic_DNA"/>
</dbReference>
<keyword evidence="5 8" id="KW-0012">Acyltransferase</keyword>
<dbReference type="InterPro" id="IPR016181">
    <property type="entry name" value="Acyl_CoA_acyltransferase"/>
</dbReference>
<dbReference type="InterPro" id="IPR000182">
    <property type="entry name" value="GNAT_dom"/>
</dbReference>
<dbReference type="PANTHER" id="PTHR36449">
    <property type="entry name" value="ACETYLTRANSFERASE-RELATED"/>
    <property type="match status" value="1"/>
</dbReference>
<dbReference type="PATRIC" id="fig|1401327.3.peg.3093"/>
<organism evidence="8 9">
    <name type="scientific">Shigella dysenteriae WRSd3</name>
    <dbReference type="NCBI Taxonomy" id="1401327"/>
    <lineage>
        <taxon>Bacteria</taxon>
        <taxon>Pseudomonadati</taxon>
        <taxon>Pseudomonadota</taxon>
        <taxon>Gammaproteobacteria</taxon>
        <taxon>Enterobacterales</taxon>
        <taxon>Enterobacteriaceae</taxon>
        <taxon>Shigella</taxon>
    </lineage>
</organism>
<evidence type="ECO:0000256" key="1">
    <source>
        <dbReference type="ARBA" id="ARBA00009342"/>
    </source>
</evidence>
<dbReference type="GO" id="GO:0016747">
    <property type="term" value="F:acyltransferase activity, transferring groups other than amino-acyl groups"/>
    <property type="evidence" value="ECO:0007669"/>
    <property type="project" value="InterPro"/>
</dbReference>
<keyword evidence="2" id="KW-0678">Repressor</keyword>
<dbReference type="Proteomes" id="UP000017944">
    <property type="component" value="Unassembled WGS sequence"/>
</dbReference>
<keyword evidence="3" id="KW-1277">Toxin-antitoxin system</keyword>
<evidence type="ECO:0000259" key="7">
    <source>
        <dbReference type="Pfam" id="PF00583"/>
    </source>
</evidence>
<comment type="catalytic activity">
    <reaction evidence="6">
        <text>glycyl-tRNA(Gly) + acetyl-CoA = N-acetylglycyl-tRNA(Gly) + CoA + H(+)</text>
        <dbReference type="Rhea" id="RHEA:81867"/>
        <dbReference type="Rhea" id="RHEA-COMP:9683"/>
        <dbReference type="Rhea" id="RHEA-COMP:19766"/>
        <dbReference type="ChEBI" id="CHEBI:15378"/>
        <dbReference type="ChEBI" id="CHEBI:57287"/>
        <dbReference type="ChEBI" id="CHEBI:57288"/>
        <dbReference type="ChEBI" id="CHEBI:78522"/>
        <dbReference type="ChEBI" id="CHEBI:232036"/>
    </reaction>
</comment>
<dbReference type="Gene3D" id="3.40.630.30">
    <property type="match status" value="1"/>
</dbReference>
<gene>
    <name evidence="8" type="ORF">WRSd3_03336</name>
</gene>
<evidence type="ECO:0000313" key="9">
    <source>
        <dbReference type="Proteomes" id="UP000017944"/>
    </source>
</evidence>
<dbReference type="EC" id="2.3.1.-" evidence="8"/>
<accession>A0A090ND96</accession>
<evidence type="ECO:0000256" key="6">
    <source>
        <dbReference type="ARBA" id="ARBA00049880"/>
    </source>
</evidence>
<evidence type="ECO:0000256" key="4">
    <source>
        <dbReference type="ARBA" id="ARBA00022679"/>
    </source>
</evidence>
<comment type="similarity">
    <text evidence="1">Belongs to the acetyltransferase family. GNAT subfamily.</text>
</comment>
<dbReference type="Pfam" id="PF00583">
    <property type="entry name" value="Acetyltransf_1"/>
    <property type="match status" value="1"/>
</dbReference>
<feature type="domain" description="N-acetyltransferase" evidence="7">
    <location>
        <begin position="43"/>
        <end position="143"/>
    </location>
</feature>
<protein>
    <submittedName>
        <fullName evidence="8">Acetyltransferase</fullName>
        <ecNumber evidence="8">2.3.1.-</ecNumber>
    </submittedName>
</protein>
<keyword evidence="4 8" id="KW-0808">Transferase</keyword>
<dbReference type="AlphaFoldDB" id="A0A090ND96"/>
<name>A0A090ND96_SHIDY</name>
<dbReference type="RefSeq" id="WP_000513068.1">
    <property type="nucleotide sequence ID" value="NZ_AXUT01000297.1"/>
</dbReference>
<dbReference type="PANTHER" id="PTHR36449:SF1">
    <property type="entry name" value="ACETYLTRANSFERASE"/>
    <property type="match status" value="1"/>
</dbReference>